<dbReference type="AlphaFoldDB" id="A0A2P2NPQ4"/>
<accession>A0A2P2NPQ4</accession>
<dbReference type="EMBL" id="GGEC01063937">
    <property type="protein sequence ID" value="MBX44421.1"/>
    <property type="molecule type" value="Transcribed_RNA"/>
</dbReference>
<evidence type="ECO:0000313" key="1">
    <source>
        <dbReference type="EMBL" id="MBX44421.1"/>
    </source>
</evidence>
<organism evidence="1">
    <name type="scientific">Rhizophora mucronata</name>
    <name type="common">Asiatic mangrove</name>
    <dbReference type="NCBI Taxonomy" id="61149"/>
    <lineage>
        <taxon>Eukaryota</taxon>
        <taxon>Viridiplantae</taxon>
        <taxon>Streptophyta</taxon>
        <taxon>Embryophyta</taxon>
        <taxon>Tracheophyta</taxon>
        <taxon>Spermatophyta</taxon>
        <taxon>Magnoliopsida</taxon>
        <taxon>eudicotyledons</taxon>
        <taxon>Gunneridae</taxon>
        <taxon>Pentapetalae</taxon>
        <taxon>rosids</taxon>
        <taxon>fabids</taxon>
        <taxon>Malpighiales</taxon>
        <taxon>Rhizophoraceae</taxon>
        <taxon>Rhizophora</taxon>
    </lineage>
</organism>
<proteinExistence type="predicted"/>
<name>A0A2P2NPQ4_RHIMU</name>
<protein>
    <submittedName>
        <fullName evidence="1">Uncharacterized protein</fullName>
    </submittedName>
</protein>
<reference evidence="1" key="1">
    <citation type="submission" date="2018-02" db="EMBL/GenBank/DDBJ databases">
        <title>Rhizophora mucronata_Transcriptome.</title>
        <authorList>
            <person name="Meera S.P."/>
            <person name="Sreeshan A."/>
            <person name="Augustine A."/>
        </authorList>
    </citation>
    <scope>NUCLEOTIDE SEQUENCE</scope>
    <source>
        <tissue evidence="1">Leaf</tissue>
    </source>
</reference>
<sequence>MCHKTRNSDQNLVSATIFHYFLNTCLASST</sequence>